<proteinExistence type="predicted"/>
<keyword evidence="3" id="KW-1185">Reference proteome</keyword>
<accession>A0ABS2PDL7</accession>
<dbReference type="Proteomes" id="UP000741863">
    <property type="component" value="Unassembled WGS sequence"/>
</dbReference>
<reference evidence="2 3" key="1">
    <citation type="submission" date="2021-01" db="EMBL/GenBank/DDBJ databases">
        <title>Genomic Encyclopedia of Type Strains, Phase IV (KMG-IV): sequencing the most valuable type-strain genomes for metagenomic binning, comparative biology and taxonomic classification.</title>
        <authorList>
            <person name="Goeker M."/>
        </authorList>
    </citation>
    <scope>NUCLEOTIDE SEQUENCE [LARGE SCALE GENOMIC DNA]</scope>
    <source>
        <strain evidence="2 3">DSM 25540</strain>
    </source>
</reference>
<dbReference type="SUPFAM" id="SSF53474">
    <property type="entry name" value="alpha/beta-Hydrolases"/>
    <property type="match status" value="1"/>
</dbReference>
<dbReference type="InterPro" id="IPR029058">
    <property type="entry name" value="AB_hydrolase_fold"/>
</dbReference>
<evidence type="ECO:0000259" key="1">
    <source>
        <dbReference type="Pfam" id="PF01738"/>
    </source>
</evidence>
<dbReference type="EMBL" id="JAFBEC010000006">
    <property type="protein sequence ID" value="MBM7633066.1"/>
    <property type="molecule type" value="Genomic_DNA"/>
</dbReference>
<feature type="domain" description="Dienelactone hydrolase" evidence="1">
    <location>
        <begin position="72"/>
        <end position="174"/>
    </location>
</feature>
<dbReference type="Gene3D" id="3.40.50.1820">
    <property type="entry name" value="alpha/beta hydrolase"/>
    <property type="match status" value="1"/>
</dbReference>
<gene>
    <name evidence="2" type="ORF">JOD17_002160</name>
</gene>
<organism evidence="2 3">
    <name type="scientific">Geomicrobium sediminis</name>
    <dbReference type="NCBI Taxonomy" id="1347788"/>
    <lineage>
        <taxon>Bacteria</taxon>
        <taxon>Bacillati</taxon>
        <taxon>Bacillota</taxon>
        <taxon>Bacilli</taxon>
        <taxon>Bacillales</taxon>
        <taxon>Geomicrobium</taxon>
    </lineage>
</organism>
<sequence>MKSFYHHSQTSQDVFIVLHGSGGRETDLLHVIGEIDDSLSVLGIRGDVSNNNKGFRYFNRPVDGRFDYAEIQENTDRIASFIKEQVGTGRPIHLVGYSNGANLAINLLLSHRGLFDSAIILHPSHLFSHVEAKSLDNIPVFITSGARDVITTPGDVMAVKKQLSDNGAQVTVKLTDYGHELTDEEIKQATSWWNTEVKA</sequence>
<protein>
    <submittedName>
        <fullName evidence="2">Esterase</fullName>
    </submittedName>
</protein>
<evidence type="ECO:0000313" key="2">
    <source>
        <dbReference type="EMBL" id="MBM7633066.1"/>
    </source>
</evidence>
<dbReference type="Pfam" id="PF01738">
    <property type="entry name" value="DLH"/>
    <property type="match status" value="1"/>
</dbReference>
<name>A0ABS2PDL7_9BACL</name>
<evidence type="ECO:0000313" key="3">
    <source>
        <dbReference type="Proteomes" id="UP000741863"/>
    </source>
</evidence>
<dbReference type="InterPro" id="IPR002925">
    <property type="entry name" value="Dienelactn_hydro"/>
</dbReference>
<dbReference type="RefSeq" id="WP_204697596.1">
    <property type="nucleotide sequence ID" value="NZ_JAFBEC010000006.1"/>
</dbReference>
<comment type="caution">
    <text evidence="2">The sequence shown here is derived from an EMBL/GenBank/DDBJ whole genome shotgun (WGS) entry which is preliminary data.</text>
</comment>